<dbReference type="AlphaFoldDB" id="A0A2W5ZGE0"/>
<reference evidence="3 4" key="1">
    <citation type="journal article" date="2017" name="Nature">
        <title>Atmospheric trace gases support primary production in Antarctic desert surface soil.</title>
        <authorList>
            <person name="Ji M."/>
            <person name="Greening C."/>
            <person name="Vanwonterghem I."/>
            <person name="Carere C.R."/>
            <person name="Bay S.K."/>
            <person name="Steen J.A."/>
            <person name="Montgomery K."/>
            <person name="Lines T."/>
            <person name="Beardall J."/>
            <person name="van Dorst J."/>
            <person name="Snape I."/>
            <person name="Stott M.B."/>
            <person name="Hugenholtz P."/>
            <person name="Ferrari B.C."/>
        </authorList>
    </citation>
    <scope>NUCLEOTIDE SEQUENCE [LARGE SCALE GENOMIC DNA]</scope>
    <source>
        <strain evidence="3">RRmetagenome_bin12</strain>
    </source>
</reference>
<evidence type="ECO:0000313" key="4">
    <source>
        <dbReference type="Proteomes" id="UP000248724"/>
    </source>
</evidence>
<dbReference type="InterPro" id="IPR012001">
    <property type="entry name" value="Thiamin_PyroP_enz_TPP-bd_dom"/>
</dbReference>
<organism evidence="3 4">
    <name type="scientific">Candidatus Aeolococcus gillhamiae</name>
    <dbReference type="NCBI Taxonomy" id="3127015"/>
    <lineage>
        <taxon>Bacteria</taxon>
        <taxon>Bacillati</taxon>
        <taxon>Candidatus Dormiibacterota</taxon>
        <taxon>Candidatus Dormibacteria</taxon>
        <taxon>Candidatus Aeolococcales</taxon>
        <taxon>Candidatus Aeolococcaceae</taxon>
        <taxon>Candidatus Aeolococcus</taxon>
    </lineage>
</organism>
<dbReference type="Proteomes" id="UP000248724">
    <property type="component" value="Unassembled WGS sequence"/>
</dbReference>
<sequence length="161" mass="17282">MEETRCPPASDNLCERLIAWGVTTIYGYPGDGIDGSLGALQRRQEKLRFIQVRHEETAAFVACAHAKYTGEVGVCTATSGPGAIHLLNGLFDAKLDHVPVVAIVGQTFSLAARVAVGNLRGWREKSLVPQRRLQSPSNRLSATLESAPTGVVGERATNGER</sequence>
<reference evidence="3" key="2">
    <citation type="submission" date="2018-05" db="EMBL/GenBank/DDBJ databases">
        <authorList>
            <person name="Ferrari B."/>
        </authorList>
    </citation>
    <scope>NUCLEOTIDE SEQUENCE</scope>
    <source>
        <strain evidence="3">RRmetagenome_bin12</strain>
    </source>
</reference>
<dbReference type="InterPro" id="IPR047211">
    <property type="entry name" value="POXB-like"/>
</dbReference>
<dbReference type="PANTHER" id="PTHR42981">
    <property type="entry name" value="PYRUVATE DEHYDROGENASE [UBIQUINONE]"/>
    <property type="match status" value="1"/>
</dbReference>
<reference evidence="2 5" key="3">
    <citation type="submission" date="2020-10" db="EMBL/GenBank/DDBJ databases">
        <title>Ca. Dormibacterota MAGs.</title>
        <authorList>
            <person name="Montgomery K."/>
        </authorList>
    </citation>
    <scope>NUCLEOTIDE SEQUENCE [LARGE SCALE GENOMIC DNA]</scope>
    <source>
        <strain evidence="2">SC8812_S17_18</strain>
    </source>
</reference>
<evidence type="ECO:0000313" key="2">
    <source>
        <dbReference type="EMBL" id="MBJ7595519.1"/>
    </source>
</evidence>
<dbReference type="InterPro" id="IPR029061">
    <property type="entry name" value="THDP-binding"/>
</dbReference>
<dbReference type="EMBL" id="QHBU01000050">
    <property type="protein sequence ID" value="PZR82987.1"/>
    <property type="molecule type" value="Genomic_DNA"/>
</dbReference>
<evidence type="ECO:0000313" key="3">
    <source>
        <dbReference type="EMBL" id="PZR82987.1"/>
    </source>
</evidence>
<proteinExistence type="predicted"/>
<dbReference type="EMBL" id="JAEKNS010000124">
    <property type="protein sequence ID" value="MBJ7595519.1"/>
    <property type="molecule type" value="Genomic_DNA"/>
</dbReference>
<protein>
    <recommendedName>
        <fullName evidence="1">Thiamine pyrophosphate enzyme N-terminal TPP-binding domain-containing protein</fullName>
    </recommendedName>
</protein>
<evidence type="ECO:0000313" key="5">
    <source>
        <dbReference type="Proteomes" id="UP000606991"/>
    </source>
</evidence>
<dbReference type="Gene3D" id="3.40.50.970">
    <property type="match status" value="1"/>
</dbReference>
<accession>A0A2W5ZGE0</accession>
<comment type="caution">
    <text evidence="3">The sequence shown here is derived from an EMBL/GenBank/DDBJ whole genome shotgun (WGS) entry which is preliminary data.</text>
</comment>
<accession>A0A934N6K5</accession>
<dbReference type="Pfam" id="PF02776">
    <property type="entry name" value="TPP_enzyme_N"/>
    <property type="match status" value="1"/>
</dbReference>
<dbReference type="GO" id="GO:0030976">
    <property type="term" value="F:thiamine pyrophosphate binding"/>
    <property type="evidence" value="ECO:0007669"/>
    <property type="project" value="InterPro"/>
</dbReference>
<dbReference type="SUPFAM" id="SSF52518">
    <property type="entry name" value="Thiamin diphosphate-binding fold (THDP-binding)"/>
    <property type="match status" value="1"/>
</dbReference>
<dbReference type="PANTHER" id="PTHR42981:SF2">
    <property type="entry name" value="PYRUVATE DEHYDROGENASE [UBIQUINONE]"/>
    <property type="match status" value="1"/>
</dbReference>
<feature type="domain" description="Thiamine pyrophosphate enzyme N-terminal TPP-binding" evidence="1">
    <location>
        <begin position="10"/>
        <end position="108"/>
    </location>
</feature>
<name>A0A2W5ZGE0_9BACT</name>
<gene>
    <name evidence="3" type="ORF">DLM65_02870</name>
    <name evidence="2" type="ORF">JF886_11805</name>
</gene>
<evidence type="ECO:0000259" key="1">
    <source>
        <dbReference type="Pfam" id="PF02776"/>
    </source>
</evidence>
<dbReference type="Proteomes" id="UP000606991">
    <property type="component" value="Unassembled WGS sequence"/>
</dbReference>